<evidence type="ECO:0000313" key="3">
    <source>
        <dbReference type="Proteomes" id="UP000290189"/>
    </source>
</evidence>
<name>A0A3P3XYJ1_PLABS</name>
<feature type="region of interest" description="Disordered" evidence="1">
    <location>
        <begin position="1"/>
        <end position="24"/>
    </location>
</feature>
<gene>
    <name evidence="2" type="ORF">PLBR_LOCUS158</name>
</gene>
<evidence type="ECO:0000256" key="1">
    <source>
        <dbReference type="SAM" id="MobiDB-lite"/>
    </source>
</evidence>
<accession>A0A3P3XYJ1</accession>
<keyword evidence="2" id="KW-0496">Mitochondrion</keyword>
<dbReference type="Proteomes" id="UP000290189">
    <property type="component" value="Unassembled WGS sequence"/>
</dbReference>
<sequence length="209" mass="22854">MVGRMARRIGRRTPSTSHLPSSADSEISWVGFDDSKAPAEIVHWLAVQLNRKPDPLDLYAAGKNAFDAGMYKASAAFLSGYVQTPNSLLPGRHLLGYALASLNQRRQAIEHLAQCANEGFDSDWQLLVELQIELMNEENQRELYLARLTANTNAALGTDAGHSANESIPEEQLDKAAVSDDNPSPLDSDRNLPLGETRLPPDEIVSTFG</sequence>
<feature type="compositionally biased region" description="Polar residues" evidence="1">
    <location>
        <begin position="13"/>
        <end position="24"/>
    </location>
</feature>
<geneLocation type="mitochondrion" evidence="2"/>
<protein>
    <submittedName>
        <fullName evidence="2">Uncharacterized protein</fullName>
    </submittedName>
</protein>
<evidence type="ECO:0000313" key="2">
    <source>
        <dbReference type="EMBL" id="SPQ92943.1"/>
    </source>
</evidence>
<organism evidence="2 3">
    <name type="scientific">Plasmodiophora brassicae</name>
    <name type="common">Clubroot disease agent</name>
    <dbReference type="NCBI Taxonomy" id="37360"/>
    <lineage>
        <taxon>Eukaryota</taxon>
        <taxon>Sar</taxon>
        <taxon>Rhizaria</taxon>
        <taxon>Endomyxa</taxon>
        <taxon>Phytomyxea</taxon>
        <taxon>Plasmodiophorida</taxon>
        <taxon>Plasmodiophoridae</taxon>
        <taxon>Plasmodiophora</taxon>
    </lineage>
</organism>
<dbReference type="AlphaFoldDB" id="A0A3P3XYJ1"/>
<feature type="compositionally biased region" description="Basic residues" evidence="1">
    <location>
        <begin position="1"/>
        <end position="11"/>
    </location>
</feature>
<feature type="region of interest" description="Disordered" evidence="1">
    <location>
        <begin position="157"/>
        <end position="209"/>
    </location>
</feature>
<dbReference type="EMBL" id="OVEO01000001">
    <property type="protein sequence ID" value="SPQ92943.1"/>
    <property type="molecule type" value="Genomic_DNA"/>
</dbReference>
<reference evidence="2 3" key="1">
    <citation type="submission" date="2018-03" db="EMBL/GenBank/DDBJ databases">
        <authorList>
            <person name="Fogelqvist J."/>
        </authorList>
    </citation>
    <scope>NUCLEOTIDE SEQUENCE [LARGE SCALE GENOMIC DNA]</scope>
</reference>
<proteinExistence type="predicted"/>